<dbReference type="SUPFAM" id="SSF89733">
    <property type="entry name" value="L-sulfolactate dehydrogenase-like"/>
    <property type="match status" value="1"/>
</dbReference>
<dbReference type="RefSeq" id="WP_241512747.1">
    <property type="nucleotide sequence ID" value="NZ_JAFEJT020000003.1"/>
</dbReference>
<sequence>MPQIEADEAQAFCTRVFEAYGFEARDAARIADSLVDADRHGISSHGIQRMRMYDERIRAGKIVVGEQGETVFETPVSALYDGRHGMGQIVASNAMDIAVAKAEANGIGIVNVRHSNHFGAAGYYSRLAMDRGMWGVAATNSNPLMAPTHSARAFLGSNPLSVGIRTEHDEFLLDGATTAASLGKIEVLARAGRPIEGTLALRPDGTAIVDAREAVHDWRADHGSVSLTPIGGAGETNAGYKGYGLGLLVEILTSAIAGAPPSADLHSDDISHILIAVDPAIFGDVAPINERIDDMQRRIRALPSYDGQPVRVPGDKERDALRETDANGITVSESTLDELRGIAERLNLDRPWNSGPRNARNGA</sequence>
<dbReference type="InterPro" id="IPR003767">
    <property type="entry name" value="Malate/L-lactate_DH-like"/>
</dbReference>
<dbReference type="PANTHER" id="PTHR11091:SF0">
    <property type="entry name" value="MALATE DEHYDROGENASE"/>
    <property type="match status" value="1"/>
</dbReference>
<evidence type="ECO:0000256" key="2">
    <source>
        <dbReference type="ARBA" id="ARBA00023002"/>
    </source>
</evidence>
<reference evidence="3 4" key="2">
    <citation type="journal article" date="2021" name="Syst. Appl. Microbiol.">
        <title>Phylogenetic classification of ten novel species belonging to the genus Bifidobacterium comprising B. phasiani sp. nov., B. pongonis sp. nov., B. saguinibicoloris sp. nov., B. colobi sp. nov., B. simiiventris sp. nov., B. santillanense sp. nov., B. miconis sp. nov., B. amazonense sp. nov., B. pluvialisilvae sp. nov., and B. miconisargentati sp. nov.</title>
        <authorList>
            <person name="Lugli G.A."/>
            <person name="Calvete-Torre I."/>
            <person name="Alessandri G."/>
            <person name="Milani C."/>
            <person name="Turroni F."/>
            <person name="Laiolo P."/>
            <person name="Ossiprandi M.C."/>
            <person name="Margolles A."/>
            <person name="Ruiz L."/>
            <person name="Ventura M."/>
        </authorList>
    </citation>
    <scope>NUCLEOTIDE SEQUENCE [LARGE SCALE GENOMIC DNA]</scope>
    <source>
        <strain evidence="3 4">MA1</strain>
    </source>
</reference>
<accession>A0ABS9VS51</accession>
<evidence type="ECO:0000313" key="4">
    <source>
        <dbReference type="Proteomes" id="UP000710815"/>
    </source>
</evidence>
<dbReference type="EMBL" id="JAFEJT020000003">
    <property type="protein sequence ID" value="MCH9274903.1"/>
    <property type="molecule type" value="Genomic_DNA"/>
</dbReference>
<dbReference type="PANTHER" id="PTHR11091">
    <property type="entry name" value="OXIDOREDUCTASE-RELATED"/>
    <property type="match status" value="1"/>
</dbReference>
<comment type="caution">
    <text evidence="3">The sequence shown here is derived from an EMBL/GenBank/DDBJ whole genome shotgun (WGS) entry which is preliminary data.</text>
</comment>
<organism evidence="3 4">
    <name type="scientific">Bifidobacterium amazonense</name>
    <dbReference type="NCBI Taxonomy" id="2809027"/>
    <lineage>
        <taxon>Bacteria</taxon>
        <taxon>Bacillati</taxon>
        <taxon>Actinomycetota</taxon>
        <taxon>Actinomycetes</taxon>
        <taxon>Bifidobacteriales</taxon>
        <taxon>Bifidobacteriaceae</taxon>
        <taxon>Bifidobacterium</taxon>
    </lineage>
</organism>
<dbReference type="Pfam" id="PF02615">
    <property type="entry name" value="Ldh_2"/>
    <property type="match status" value="1"/>
</dbReference>
<protein>
    <submittedName>
        <fullName evidence="3">Ldh family oxidoreductase</fullName>
    </submittedName>
</protein>
<dbReference type="Gene3D" id="3.30.1370.60">
    <property type="entry name" value="Hypothetical oxidoreductase yiak, domain 2"/>
    <property type="match status" value="1"/>
</dbReference>
<dbReference type="InterPro" id="IPR036111">
    <property type="entry name" value="Mal/L-sulfo/L-lacto_DH-like_sf"/>
</dbReference>
<dbReference type="InterPro" id="IPR043143">
    <property type="entry name" value="Mal/L-sulf/L-lact_DH-like_NADP"/>
</dbReference>
<comment type="similarity">
    <text evidence="1">Belongs to the LDH2/MDH2 oxidoreductase family.</text>
</comment>
<keyword evidence="2" id="KW-0560">Oxidoreductase</keyword>
<evidence type="ECO:0000313" key="3">
    <source>
        <dbReference type="EMBL" id="MCH9274903.1"/>
    </source>
</evidence>
<dbReference type="InterPro" id="IPR043144">
    <property type="entry name" value="Mal/L-sulf/L-lact_DH-like_ah"/>
</dbReference>
<gene>
    <name evidence="3" type="ORF">JS533_001190</name>
</gene>
<reference evidence="3 4" key="1">
    <citation type="journal article" date="2021" name="Environ. Microbiol.">
        <title>Genetic insights into the dark matter of the mammalian gut microbiota through targeted genome reconstruction.</title>
        <authorList>
            <person name="Lugli G.A."/>
            <person name="Alessandri G."/>
            <person name="Milani C."/>
            <person name="Viappiani A."/>
            <person name="Fontana F."/>
            <person name="Tarracchini C."/>
            <person name="Mancabelli L."/>
            <person name="Argentini C."/>
            <person name="Ruiz L."/>
            <person name="Margolles A."/>
            <person name="van Sinderen D."/>
            <person name="Turroni F."/>
            <person name="Ventura M."/>
        </authorList>
    </citation>
    <scope>NUCLEOTIDE SEQUENCE [LARGE SCALE GENOMIC DNA]</scope>
    <source>
        <strain evidence="3 4">MA1</strain>
    </source>
</reference>
<dbReference type="Proteomes" id="UP000710815">
    <property type="component" value="Unassembled WGS sequence"/>
</dbReference>
<name>A0ABS9VS51_9BIFI</name>
<evidence type="ECO:0000256" key="1">
    <source>
        <dbReference type="ARBA" id="ARBA00006056"/>
    </source>
</evidence>
<proteinExistence type="inferred from homology"/>
<keyword evidence="4" id="KW-1185">Reference proteome</keyword>
<dbReference type="Gene3D" id="1.10.1530.10">
    <property type="match status" value="1"/>
</dbReference>